<dbReference type="EMBL" id="UZWD01000018">
    <property type="protein sequence ID" value="VDS04002.1"/>
    <property type="molecule type" value="Genomic_DNA"/>
</dbReference>
<feature type="region of interest" description="Disordered" evidence="1">
    <location>
        <begin position="193"/>
        <end position="219"/>
    </location>
</feature>
<dbReference type="InterPro" id="IPR025282">
    <property type="entry name" value="DUF4214"/>
</dbReference>
<sequence length="711" mass="76643">MDFDISVEVSRLYVSFFNRAADPEGLQYWVKRYNDEVAAGRDGKMFLEDMADSFAQSPEAKAIYETTASPTDAEIKAYISEAYMNMFGRTPDDEGLDYWAGRWKTEMDQGKPGVRVLFEIENAARNSTNQNDVDALKNKAEVAAKFTSDFVASGADWKSEDMASAKSIVDKVDHTPASVQSANDEIAKFIEEKTNPDGGQEPGGGDPDGGNGGGPVVPDPLPAASIANGVISIAAGTEVTLSENNGVLTLSRPGYYSVAFNDASVTEINVAAGGKVNVASTGSFAKFGGDGVVNVTGVVIAEATLGQSINYATYIETIYNLGHNNQGGQTGIDVSVNGSEGDTIKALWDIWDDVYTSTENAYYNKNINTATLELALRYVEYLKDGGIPFSDFSAKVEAGRDQSLHDNLLGNFHVGTIQDRWPTDEAAELIQRIKDEAGEGYVARGVFSGRSTDVGSDAHKVVLAFDYAMGWNRSDYSGPVNEFGKLDASAIYNNKEMWNGNGIDALSNFTISTNEEAGIELALRARGRDNANSVTYDSTDKQYDAAGGIFGDKAKWNFDLSITSGLNGSPLSMKDFDIFLKVDIDPTEKNDFITLKLTDGPTIDGAFESFLLTGSQTVGFSDNVGGHHATELGSNNRPLDIAGDKIAQNSQNFHFGWIKHLIDANHPNWDFQDGQFEIELLAERNGDLVASTEITVIVGQGGAFAFDIGPQ</sequence>
<dbReference type="AlphaFoldDB" id="A0A3S5D3A2"/>
<gene>
    <name evidence="3" type="ORF">DEVEQU_01131</name>
</gene>
<evidence type="ECO:0000313" key="3">
    <source>
        <dbReference type="EMBL" id="VDS04002.1"/>
    </source>
</evidence>
<proteinExistence type="predicted"/>
<accession>A0A3S5D3A2</accession>
<keyword evidence="4" id="KW-1185">Reference proteome</keyword>
<protein>
    <recommendedName>
        <fullName evidence="2">DUF4214 domain-containing protein</fullName>
    </recommendedName>
</protein>
<dbReference type="RefSeq" id="WP_126149596.1">
    <property type="nucleotide sequence ID" value="NZ_JBHTMH010000001.1"/>
</dbReference>
<evidence type="ECO:0000259" key="2">
    <source>
        <dbReference type="Pfam" id="PF13946"/>
    </source>
</evidence>
<dbReference type="Pfam" id="PF13946">
    <property type="entry name" value="DUF4214"/>
    <property type="match status" value="1"/>
</dbReference>
<dbReference type="OrthoDB" id="6756629at2"/>
<organism evidence="3 4">
    <name type="scientific">Devosia equisanguinis</name>
    <dbReference type="NCBI Taxonomy" id="2490941"/>
    <lineage>
        <taxon>Bacteria</taxon>
        <taxon>Pseudomonadati</taxon>
        <taxon>Pseudomonadota</taxon>
        <taxon>Alphaproteobacteria</taxon>
        <taxon>Hyphomicrobiales</taxon>
        <taxon>Devosiaceae</taxon>
        <taxon>Devosia</taxon>
    </lineage>
</organism>
<feature type="compositionally biased region" description="Gly residues" evidence="1">
    <location>
        <begin position="200"/>
        <end position="215"/>
    </location>
</feature>
<name>A0A3S5D3A2_9HYPH</name>
<dbReference type="Proteomes" id="UP000268844">
    <property type="component" value="Unassembled WGS sequence"/>
</dbReference>
<feature type="domain" description="DUF4214" evidence="2">
    <location>
        <begin position="51"/>
        <end position="106"/>
    </location>
</feature>
<reference evidence="3 4" key="1">
    <citation type="submission" date="2018-12" db="EMBL/GenBank/DDBJ databases">
        <authorList>
            <person name="Criscuolo A."/>
        </authorList>
    </citation>
    <scope>NUCLEOTIDE SEQUENCE [LARGE SCALE GENOMIC DNA]</scope>
    <source>
        <strain evidence="3">ACIP1116281</strain>
    </source>
</reference>
<evidence type="ECO:0000313" key="4">
    <source>
        <dbReference type="Proteomes" id="UP000268844"/>
    </source>
</evidence>
<evidence type="ECO:0000256" key="1">
    <source>
        <dbReference type="SAM" id="MobiDB-lite"/>
    </source>
</evidence>